<sequence length="69" mass="7821">MTWLVKLQGQCIAKPRLNQQRDKPWIAGAINDSARVKKLQKGVNLSRQPIVVRRSTMEPIMLAIGINQL</sequence>
<protein>
    <submittedName>
        <fullName evidence="1">Uncharacterized protein</fullName>
    </submittedName>
</protein>
<dbReference type="AlphaFoldDB" id="A0A380BGR0"/>
<reference evidence="1 2" key="1">
    <citation type="submission" date="2018-06" db="EMBL/GenBank/DDBJ databases">
        <authorList>
            <consortium name="Pathogen Informatics"/>
            <person name="Doyle S."/>
        </authorList>
    </citation>
    <scope>NUCLEOTIDE SEQUENCE [LARGE SCALE GENOMIC DNA]</scope>
    <source>
        <strain evidence="1 2">NCTC10738</strain>
    </source>
</reference>
<proteinExistence type="predicted"/>
<name>A0A380BGR0_9GAMM</name>
<accession>A0A380BGR0</accession>
<keyword evidence="2" id="KW-1185">Reference proteome</keyword>
<gene>
    <name evidence="1" type="ORF">NCTC10738_03030</name>
</gene>
<dbReference type="Proteomes" id="UP000254069">
    <property type="component" value="Unassembled WGS sequence"/>
</dbReference>
<organism evidence="1 2">
    <name type="scientific">Shewanella algae</name>
    <dbReference type="NCBI Taxonomy" id="38313"/>
    <lineage>
        <taxon>Bacteria</taxon>
        <taxon>Pseudomonadati</taxon>
        <taxon>Pseudomonadota</taxon>
        <taxon>Gammaproteobacteria</taxon>
        <taxon>Alteromonadales</taxon>
        <taxon>Shewanellaceae</taxon>
        <taxon>Shewanella</taxon>
    </lineage>
</organism>
<dbReference type="EMBL" id="UGYO01000002">
    <property type="protein sequence ID" value="SUJ00101.1"/>
    <property type="molecule type" value="Genomic_DNA"/>
</dbReference>
<evidence type="ECO:0000313" key="1">
    <source>
        <dbReference type="EMBL" id="SUJ00101.1"/>
    </source>
</evidence>
<evidence type="ECO:0000313" key="2">
    <source>
        <dbReference type="Proteomes" id="UP000254069"/>
    </source>
</evidence>